<name>A0AAU7XXC2_9PSED</name>
<evidence type="ECO:0000256" key="3">
    <source>
        <dbReference type="ARBA" id="ARBA00022692"/>
    </source>
</evidence>
<dbReference type="AlphaFoldDB" id="A0AAU7XXC2"/>
<protein>
    <recommendedName>
        <fullName evidence="6">Probable membrane transporter protein</fullName>
    </recommendedName>
</protein>
<gene>
    <name evidence="8" type="ORF">ABS648_22310</name>
    <name evidence="7" type="ORF">PSm6_04100</name>
</gene>
<proteinExistence type="inferred from homology"/>
<dbReference type="PANTHER" id="PTHR43701">
    <property type="entry name" value="MEMBRANE TRANSPORTER PROTEIN MJ0441-RELATED"/>
    <property type="match status" value="1"/>
</dbReference>
<feature type="transmembrane region" description="Helical" evidence="6">
    <location>
        <begin position="195"/>
        <end position="217"/>
    </location>
</feature>
<keyword evidence="9" id="KW-1185">Reference proteome</keyword>
<feature type="transmembrane region" description="Helical" evidence="6">
    <location>
        <begin position="223"/>
        <end position="241"/>
    </location>
</feature>
<reference evidence="7" key="1">
    <citation type="submission" date="2020-05" db="EMBL/GenBank/DDBJ databases">
        <title>Complete genome sequence of Pseudomonas sp. Sm006.</title>
        <authorList>
            <person name="Takeuchi K."/>
            <person name="Someya N."/>
        </authorList>
    </citation>
    <scope>NUCLEOTIDE SEQUENCE</scope>
    <source>
        <strain evidence="7">Sm006</strain>
    </source>
</reference>
<dbReference type="EMBL" id="CP158373">
    <property type="protein sequence ID" value="XBY62663.1"/>
    <property type="molecule type" value="Genomic_DNA"/>
</dbReference>
<evidence type="ECO:0000256" key="1">
    <source>
        <dbReference type="ARBA" id="ARBA00004141"/>
    </source>
</evidence>
<reference evidence="8" key="2">
    <citation type="submission" date="2023-08" db="EMBL/GenBank/DDBJ databases">
        <title>Increased levels of nutrients transform a symbiont into a lethal pathobiont.</title>
        <authorList>
            <person name="Lachnit T."/>
            <person name="Ulrich L."/>
            <person name="Willmer F.M."/>
            <person name="Hasenbein T."/>
            <person name="Steiner L.X."/>
            <person name="Wolters M."/>
            <person name="Herbst E.M."/>
            <person name="Deines P."/>
        </authorList>
    </citation>
    <scope>NUCLEOTIDE SEQUENCE</scope>
    <source>
        <strain evidence="8">T3</strain>
    </source>
</reference>
<feature type="transmembrane region" description="Helical" evidence="6">
    <location>
        <begin position="41"/>
        <end position="59"/>
    </location>
</feature>
<comment type="similarity">
    <text evidence="2 6">Belongs to the 4-toluene sulfonate uptake permease (TSUP) (TC 2.A.102) family.</text>
</comment>
<keyword evidence="5 6" id="KW-0472">Membrane</keyword>
<comment type="subcellular location">
    <subcellularLocation>
        <location evidence="6">Cell membrane</location>
        <topology evidence="6">Multi-pass membrane protein</topology>
    </subcellularLocation>
    <subcellularLocation>
        <location evidence="1">Membrane</location>
        <topology evidence="1">Multi-pass membrane protein</topology>
    </subcellularLocation>
</comment>
<feature type="transmembrane region" description="Helical" evidence="6">
    <location>
        <begin position="66"/>
        <end position="85"/>
    </location>
</feature>
<keyword evidence="3 6" id="KW-0812">Transmembrane</keyword>
<dbReference type="Pfam" id="PF01925">
    <property type="entry name" value="TauE"/>
    <property type="match status" value="1"/>
</dbReference>
<dbReference type="Proteomes" id="UP001064896">
    <property type="component" value="Chromosome"/>
</dbReference>
<dbReference type="InterPro" id="IPR002781">
    <property type="entry name" value="TM_pro_TauE-like"/>
</dbReference>
<dbReference type="RefSeq" id="WP_021218422.1">
    <property type="nucleotide sequence ID" value="NZ_AP023081.1"/>
</dbReference>
<keyword evidence="6" id="KW-1003">Cell membrane</keyword>
<keyword evidence="4 6" id="KW-1133">Transmembrane helix</keyword>
<evidence type="ECO:0000313" key="7">
    <source>
        <dbReference type="EMBL" id="BCD84003.1"/>
    </source>
</evidence>
<evidence type="ECO:0000256" key="5">
    <source>
        <dbReference type="ARBA" id="ARBA00023136"/>
    </source>
</evidence>
<evidence type="ECO:0000313" key="9">
    <source>
        <dbReference type="Proteomes" id="UP001064896"/>
    </source>
</evidence>
<evidence type="ECO:0000256" key="6">
    <source>
        <dbReference type="RuleBase" id="RU363041"/>
    </source>
</evidence>
<dbReference type="GO" id="GO:0005886">
    <property type="term" value="C:plasma membrane"/>
    <property type="evidence" value="ECO:0007669"/>
    <property type="project" value="UniProtKB-SubCell"/>
</dbReference>
<evidence type="ECO:0000313" key="8">
    <source>
        <dbReference type="EMBL" id="XBY62663.1"/>
    </source>
</evidence>
<dbReference type="EMBL" id="AP023081">
    <property type="protein sequence ID" value="BCD84003.1"/>
    <property type="molecule type" value="Genomic_DNA"/>
</dbReference>
<dbReference type="InterPro" id="IPR051598">
    <property type="entry name" value="TSUP/Inactive_protease-like"/>
</dbReference>
<feature type="transmembrane region" description="Helical" evidence="6">
    <location>
        <begin position="166"/>
        <end position="188"/>
    </location>
</feature>
<dbReference type="PANTHER" id="PTHR43701:SF2">
    <property type="entry name" value="MEMBRANE TRANSPORTER PROTEIN YJNA-RELATED"/>
    <property type="match status" value="1"/>
</dbReference>
<feature type="transmembrane region" description="Helical" evidence="6">
    <location>
        <begin position="131"/>
        <end position="160"/>
    </location>
</feature>
<accession>A0AAU7XXC2</accession>
<organism evidence="8">
    <name type="scientific">Pseudomonas solani</name>
    <dbReference type="NCBI Taxonomy" id="2731552"/>
    <lineage>
        <taxon>Bacteria</taxon>
        <taxon>Pseudomonadati</taxon>
        <taxon>Pseudomonadota</taxon>
        <taxon>Gammaproteobacteria</taxon>
        <taxon>Pseudomonadales</taxon>
        <taxon>Pseudomonadaceae</taxon>
        <taxon>Pseudomonas</taxon>
    </lineage>
</organism>
<evidence type="ECO:0000256" key="4">
    <source>
        <dbReference type="ARBA" id="ARBA00022989"/>
    </source>
</evidence>
<feature type="transmembrane region" description="Helical" evidence="6">
    <location>
        <begin position="91"/>
        <end position="110"/>
    </location>
</feature>
<evidence type="ECO:0000256" key="2">
    <source>
        <dbReference type="ARBA" id="ARBA00009142"/>
    </source>
</evidence>
<sequence>MLLEALAIGTLLGLLLGLTGAGGSLVALPLLLSLHLPLRDAVGVSLGAVALTALVGTLLRLRQGLVAWPPVLLLAASGLPGNALGQWLGHWVPEGLLITGFCLLVLWSAWRLWRGAQQSRAGTGPLRYLPLLAIGLGVGVLSGLMGVGGGFLVVPALLWFTPLSVMAATATSLAVVVVVSGGGFLLYLGQAQPPALLLGALAFGGALGMLVGNRLAYRLGGPALQRLFAVLLVITSLSVALQKLI</sequence>